<protein>
    <submittedName>
        <fullName evidence="3">YceI family protein</fullName>
    </submittedName>
</protein>
<evidence type="ECO:0000313" key="3">
    <source>
        <dbReference type="EMBL" id="MFD2161145.1"/>
    </source>
</evidence>
<dbReference type="RefSeq" id="WP_255900049.1">
    <property type="nucleotide sequence ID" value="NZ_JAFMZO010000001.1"/>
</dbReference>
<sequence length="195" mass="21094">MKTFSLLTLSSLLIFLAFKPATETFKVDTEKSSIEWVAGKVGGSHKGTIGIALGKLDYDGKALKGGSFAIDMTSIVITDLQGNSNKNLLNHLKGDDFFSVAKHPSATFEITKITPDGTDRVNITGNLSIKGISNSITFPATVKRQKNVVVAVAKGVKVDRTKYDIKYRSKSFFGDIGDKAIDDEFELSINLVATK</sequence>
<gene>
    <name evidence="3" type="ORF">ACFSJU_02010</name>
</gene>
<dbReference type="PANTHER" id="PTHR34406">
    <property type="entry name" value="PROTEIN YCEI"/>
    <property type="match status" value="1"/>
</dbReference>
<dbReference type="Gene3D" id="2.40.128.110">
    <property type="entry name" value="Lipid/polyisoprenoid-binding, YceI-like"/>
    <property type="match status" value="1"/>
</dbReference>
<keyword evidence="1" id="KW-0732">Signal</keyword>
<dbReference type="EMBL" id="JBHUHZ010000001">
    <property type="protein sequence ID" value="MFD2161145.1"/>
    <property type="molecule type" value="Genomic_DNA"/>
</dbReference>
<organism evidence="3 4">
    <name type="scientific">Paradesertivirga mongoliensis</name>
    <dbReference type="NCBI Taxonomy" id="2100740"/>
    <lineage>
        <taxon>Bacteria</taxon>
        <taxon>Pseudomonadati</taxon>
        <taxon>Bacteroidota</taxon>
        <taxon>Sphingobacteriia</taxon>
        <taxon>Sphingobacteriales</taxon>
        <taxon>Sphingobacteriaceae</taxon>
        <taxon>Paradesertivirga</taxon>
    </lineage>
</organism>
<evidence type="ECO:0000259" key="2">
    <source>
        <dbReference type="SMART" id="SM00867"/>
    </source>
</evidence>
<dbReference type="Proteomes" id="UP001597387">
    <property type="component" value="Unassembled WGS sequence"/>
</dbReference>
<feature type="signal peptide" evidence="1">
    <location>
        <begin position="1"/>
        <end position="21"/>
    </location>
</feature>
<feature type="domain" description="Lipid/polyisoprenoid-binding YceI-like" evidence="2">
    <location>
        <begin position="24"/>
        <end position="194"/>
    </location>
</feature>
<dbReference type="SUPFAM" id="SSF101874">
    <property type="entry name" value="YceI-like"/>
    <property type="match status" value="1"/>
</dbReference>
<reference evidence="4" key="1">
    <citation type="journal article" date="2019" name="Int. J. Syst. Evol. Microbiol.">
        <title>The Global Catalogue of Microorganisms (GCM) 10K type strain sequencing project: providing services to taxonomists for standard genome sequencing and annotation.</title>
        <authorList>
            <consortium name="The Broad Institute Genomics Platform"/>
            <consortium name="The Broad Institute Genome Sequencing Center for Infectious Disease"/>
            <person name="Wu L."/>
            <person name="Ma J."/>
        </authorList>
    </citation>
    <scope>NUCLEOTIDE SEQUENCE [LARGE SCALE GENOMIC DNA]</scope>
    <source>
        <strain evidence="4">KCTC 42217</strain>
    </source>
</reference>
<dbReference type="InterPro" id="IPR036761">
    <property type="entry name" value="TTHA0802/YceI-like_sf"/>
</dbReference>
<evidence type="ECO:0000256" key="1">
    <source>
        <dbReference type="SAM" id="SignalP"/>
    </source>
</evidence>
<evidence type="ECO:0000313" key="4">
    <source>
        <dbReference type="Proteomes" id="UP001597387"/>
    </source>
</evidence>
<dbReference type="SMART" id="SM00867">
    <property type="entry name" value="YceI"/>
    <property type="match status" value="1"/>
</dbReference>
<dbReference type="PANTHER" id="PTHR34406:SF1">
    <property type="entry name" value="PROTEIN YCEI"/>
    <property type="match status" value="1"/>
</dbReference>
<dbReference type="InterPro" id="IPR007372">
    <property type="entry name" value="Lipid/polyisoprenoid-bd_YceI"/>
</dbReference>
<comment type="caution">
    <text evidence="3">The sequence shown here is derived from an EMBL/GenBank/DDBJ whole genome shotgun (WGS) entry which is preliminary data.</text>
</comment>
<dbReference type="Pfam" id="PF04264">
    <property type="entry name" value="YceI"/>
    <property type="match status" value="1"/>
</dbReference>
<feature type="chain" id="PRO_5046833672" evidence="1">
    <location>
        <begin position="22"/>
        <end position="195"/>
    </location>
</feature>
<name>A0ABW4ZGI5_9SPHI</name>
<accession>A0ABW4ZGI5</accession>
<proteinExistence type="predicted"/>
<keyword evidence="4" id="KW-1185">Reference proteome</keyword>